<evidence type="ECO:0000256" key="1">
    <source>
        <dbReference type="SAM" id="MobiDB-lite"/>
    </source>
</evidence>
<reference evidence="2 3" key="1">
    <citation type="submission" date="2022-05" db="EMBL/GenBank/DDBJ databases">
        <authorList>
            <consortium name="Genoscope - CEA"/>
            <person name="William W."/>
        </authorList>
    </citation>
    <scope>NUCLEOTIDE SEQUENCE [LARGE SCALE GENOMIC DNA]</scope>
</reference>
<protein>
    <submittedName>
        <fullName evidence="2">Uncharacterized protein</fullName>
    </submittedName>
</protein>
<dbReference type="Proteomes" id="UP001159427">
    <property type="component" value="Unassembled WGS sequence"/>
</dbReference>
<proteinExistence type="predicted"/>
<accession>A0ABN8MVG1</accession>
<organism evidence="2 3">
    <name type="scientific">Porites evermanni</name>
    <dbReference type="NCBI Taxonomy" id="104178"/>
    <lineage>
        <taxon>Eukaryota</taxon>
        <taxon>Metazoa</taxon>
        <taxon>Cnidaria</taxon>
        <taxon>Anthozoa</taxon>
        <taxon>Hexacorallia</taxon>
        <taxon>Scleractinia</taxon>
        <taxon>Fungiina</taxon>
        <taxon>Poritidae</taxon>
        <taxon>Porites</taxon>
    </lineage>
</organism>
<comment type="caution">
    <text evidence="2">The sequence shown here is derived from an EMBL/GenBank/DDBJ whole genome shotgun (WGS) entry which is preliminary data.</text>
</comment>
<name>A0ABN8MVG1_9CNID</name>
<feature type="compositionally biased region" description="Basic and acidic residues" evidence="1">
    <location>
        <begin position="153"/>
        <end position="172"/>
    </location>
</feature>
<sequence length="172" mass="20007">MPNKDAQEENNTHKSKTKVLATGKARLGAINLKGEPGQREKAWKLWQERFERAMRWSDTDKLDLFLLVGGEELLKLIETLPEQPTNYESHIQELNNNFEARGNNTLELYKFFNIDWPTEVPFEDFETKCREQGLHCEFPITIENATAGSGQNEKWRATQRIDPKEWRSEIGA</sequence>
<gene>
    <name evidence="2" type="ORF">PEVE_00039358</name>
</gene>
<feature type="region of interest" description="Disordered" evidence="1">
    <location>
        <begin position="147"/>
        <end position="172"/>
    </location>
</feature>
<dbReference type="EMBL" id="CALNXI010000693">
    <property type="protein sequence ID" value="CAH3034128.1"/>
    <property type="molecule type" value="Genomic_DNA"/>
</dbReference>
<keyword evidence="3" id="KW-1185">Reference proteome</keyword>
<evidence type="ECO:0000313" key="3">
    <source>
        <dbReference type="Proteomes" id="UP001159427"/>
    </source>
</evidence>
<evidence type="ECO:0000313" key="2">
    <source>
        <dbReference type="EMBL" id="CAH3034128.1"/>
    </source>
</evidence>